<name>Q5LCB2_BACFN</name>
<dbReference type="AlphaFoldDB" id="Q5LCB2"/>
<evidence type="ECO:0000313" key="1">
    <source>
        <dbReference type="EMBL" id="CAH08253.1"/>
    </source>
</evidence>
<proteinExistence type="predicted"/>
<dbReference type="EMBL" id="CR626927">
    <property type="protein sequence ID" value="CAH08253.1"/>
    <property type="molecule type" value="Genomic_DNA"/>
</dbReference>
<organism evidence="1 2">
    <name type="scientific">Bacteroides fragilis (strain ATCC 25285 / DSM 2151 / CCUG 4856 / JCM 11019 / LMG 10263 / NCTC 9343 / Onslow / VPI 2553 / EN-2)</name>
    <dbReference type="NCBI Taxonomy" id="272559"/>
    <lineage>
        <taxon>Bacteria</taxon>
        <taxon>Pseudomonadati</taxon>
        <taxon>Bacteroidota</taxon>
        <taxon>Bacteroidia</taxon>
        <taxon>Bacteroidales</taxon>
        <taxon>Bacteroidaceae</taxon>
        <taxon>Bacteroides</taxon>
    </lineage>
</organism>
<accession>Q5LCB2</accession>
<dbReference type="HOGENOM" id="CLU_187415_0_0_10"/>
<dbReference type="Proteomes" id="UP000006731">
    <property type="component" value="Chromosome"/>
</dbReference>
<sequence length="98" mass="11127">MFNVYRCFKITVRDNSSIPATAQSDGGMLLNYDDTENRTYLRFTGYPPLITQLNNIGKEGYINVIDTKSVLKVSPSNNQIEVAAFEDYNAYTTRCVQE</sequence>
<keyword evidence="2" id="KW-1185">Reference proteome</keyword>
<reference evidence="1 2" key="1">
    <citation type="journal article" date="2005" name="Science">
        <title>Extensive DNA inversions in the B. fragilis genome control variable gene expression.</title>
        <authorList>
            <person name="Cerdeno-Tarraga A.M."/>
            <person name="Patrick S."/>
            <person name="Crosmann L."/>
            <person name="Blakely G."/>
            <person name="Abratt V."/>
            <person name="Lennard N."/>
            <person name="Duerden B."/>
            <person name="Poxton I."/>
            <person name="Harris B."/>
            <person name="Quail M.A."/>
            <person name="Barron A."/>
            <person name="Clarck L."/>
            <person name="Corton C."/>
            <person name="Doggett J."/>
            <person name="Holden M.T.G."/>
            <person name="Larke N."/>
            <person name="Line A."/>
            <person name="Lord A."/>
            <person name="Norbertczak H."/>
            <person name="Ormond D."/>
            <person name="Price C."/>
            <person name="Rabbinowitsch E."/>
            <person name="Woodward J."/>
            <person name="Barrel B.G."/>
            <person name="Parkhill J."/>
        </authorList>
    </citation>
    <scope>NUCLEOTIDE SEQUENCE [LARGE SCALE GENOMIC DNA]</scope>
    <source>
        <strain evidence="2">ATCC 25285 / DSM 2151 / CCUG 4856 / JCM 11019 / LMG 10263 / NCTC 9343 / Onslow / VPI 2553 / EN-2</strain>
    </source>
</reference>
<protein>
    <submittedName>
        <fullName evidence="1">Uncharacterized protein</fullName>
    </submittedName>
</protein>
<evidence type="ECO:0000313" key="2">
    <source>
        <dbReference type="Proteomes" id="UP000006731"/>
    </source>
</evidence>
<gene>
    <name evidence="1" type="ORF">BF9343_2472</name>
</gene>
<dbReference type="KEGG" id="bfs:BF9343_2472"/>
<dbReference type="PaxDb" id="272559-BF9343_2472"/>